<comment type="caution">
    <text evidence="2">The sequence shown here is derived from an EMBL/GenBank/DDBJ whole genome shotgun (WGS) entry which is preliminary data.</text>
</comment>
<keyword evidence="1" id="KW-1133">Transmembrane helix</keyword>
<keyword evidence="1" id="KW-0812">Transmembrane</keyword>
<dbReference type="Proteomes" id="UP001168642">
    <property type="component" value="Unassembled WGS sequence"/>
</dbReference>
<dbReference type="EMBL" id="JAUMIT010000010">
    <property type="protein sequence ID" value="MDO3695907.1"/>
    <property type="molecule type" value="Genomic_DNA"/>
</dbReference>
<accession>A0ABT8VVA9</accession>
<feature type="transmembrane region" description="Helical" evidence="1">
    <location>
        <begin position="27"/>
        <end position="45"/>
    </location>
</feature>
<keyword evidence="1" id="KW-0472">Membrane</keyword>
<dbReference type="RefSeq" id="WP_302885212.1">
    <property type="nucleotide sequence ID" value="NZ_JAUMIT010000010.1"/>
</dbReference>
<evidence type="ECO:0008006" key="4">
    <source>
        <dbReference type="Google" id="ProtNLM"/>
    </source>
</evidence>
<proteinExistence type="predicted"/>
<evidence type="ECO:0000256" key="1">
    <source>
        <dbReference type="SAM" id="Phobius"/>
    </source>
</evidence>
<evidence type="ECO:0000313" key="3">
    <source>
        <dbReference type="Proteomes" id="UP001168642"/>
    </source>
</evidence>
<name>A0ABT8VVA9_9FLAO</name>
<keyword evidence="3" id="KW-1185">Reference proteome</keyword>
<evidence type="ECO:0000313" key="2">
    <source>
        <dbReference type="EMBL" id="MDO3695907.1"/>
    </source>
</evidence>
<reference evidence="2" key="1">
    <citation type="submission" date="2023-07" db="EMBL/GenBank/DDBJ databases">
        <title>Wenyingzhuangia sp. chi5 genome sequencing and assembly.</title>
        <authorList>
            <person name="Park S."/>
        </authorList>
    </citation>
    <scope>NUCLEOTIDE SEQUENCE</scope>
    <source>
        <strain evidence="2">Chi5</strain>
    </source>
</reference>
<protein>
    <recommendedName>
        <fullName evidence="4">YcxB-like protein domain-containing protein</fullName>
    </recommendedName>
</protein>
<gene>
    <name evidence="2" type="ORF">QVZ41_13735</name>
</gene>
<feature type="transmembrane region" description="Helical" evidence="1">
    <location>
        <begin position="51"/>
        <end position="69"/>
    </location>
</feature>
<sequence length="170" mass="19840">MKSNNIFEYNCNLNFQKKLNKSKKHSIYSIIIGIILLSIAIVNGINSNDKVFLISSLLFPIFLVGFYIYSSVFIKAETYSNVITNISFENKFVNIKTSSFSIARITIQKSKRIKSTFKISKINTSDYLYLDNDKYCYMFLNEKHTFFLYPSYFNKELESLISETIKDKTI</sequence>
<organism evidence="2 3">
    <name type="scientific">Wenyingzhuangia gilva</name>
    <dbReference type="NCBI Taxonomy" id="3057677"/>
    <lineage>
        <taxon>Bacteria</taxon>
        <taxon>Pseudomonadati</taxon>
        <taxon>Bacteroidota</taxon>
        <taxon>Flavobacteriia</taxon>
        <taxon>Flavobacteriales</taxon>
        <taxon>Flavobacteriaceae</taxon>
        <taxon>Wenyingzhuangia</taxon>
    </lineage>
</organism>